<comment type="subcellular location">
    <subcellularLocation>
        <location evidence="1">Secreted</location>
    </subcellularLocation>
</comment>
<dbReference type="OrthoDB" id="5983381at2759"/>
<dbReference type="GO" id="GO:0005576">
    <property type="term" value="C:extracellular region"/>
    <property type="evidence" value="ECO:0007669"/>
    <property type="project" value="UniProtKB-SubCell"/>
</dbReference>
<dbReference type="Pfam" id="PF00386">
    <property type="entry name" value="C1q"/>
    <property type="match status" value="1"/>
</dbReference>
<name>A0A9J7MPZ5_BRAFL</name>
<keyword evidence="3" id="KW-0732">Signal</keyword>
<dbReference type="PROSITE" id="PS50871">
    <property type="entry name" value="C1Q"/>
    <property type="match status" value="1"/>
</dbReference>
<evidence type="ECO:0000313" key="9">
    <source>
        <dbReference type="RefSeq" id="XP_035676338.1"/>
    </source>
</evidence>
<feature type="domain" description="C1q" evidence="6">
    <location>
        <begin position="171"/>
        <end position="310"/>
    </location>
</feature>
<organism evidence="7 8">
    <name type="scientific">Branchiostoma floridae</name>
    <name type="common">Florida lancelet</name>
    <name type="synonym">Amphioxus</name>
    <dbReference type="NCBI Taxonomy" id="7739"/>
    <lineage>
        <taxon>Eukaryota</taxon>
        <taxon>Metazoa</taxon>
        <taxon>Chordata</taxon>
        <taxon>Cephalochordata</taxon>
        <taxon>Leptocardii</taxon>
        <taxon>Amphioxiformes</taxon>
        <taxon>Branchiostomatidae</taxon>
        <taxon>Branchiostoma</taxon>
    </lineage>
</organism>
<gene>
    <name evidence="8 9" type="primary">LOC118415697</name>
</gene>
<feature type="compositionally biased region" description="Low complexity" evidence="5">
    <location>
        <begin position="77"/>
        <end position="91"/>
    </location>
</feature>
<dbReference type="InterPro" id="IPR008160">
    <property type="entry name" value="Collagen"/>
</dbReference>
<dbReference type="RefSeq" id="XP_035676338.1">
    <property type="nucleotide sequence ID" value="XM_035820445.1"/>
</dbReference>
<dbReference type="KEGG" id="bfo:118415697"/>
<feature type="compositionally biased region" description="Basic and acidic residues" evidence="5">
    <location>
        <begin position="131"/>
        <end position="141"/>
    </location>
</feature>
<keyword evidence="4" id="KW-0176">Collagen</keyword>
<proteinExistence type="predicted"/>
<dbReference type="PRINTS" id="PR00007">
    <property type="entry name" value="COMPLEMNTC1Q"/>
</dbReference>
<accession>A0A9J7MPZ5</accession>
<dbReference type="Pfam" id="PF01391">
    <property type="entry name" value="Collagen"/>
    <property type="match status" value="1"/>
</dbReference>
<dbReference type="InterPro" id="IPR008983">
    <property type="entry name" value="Tumour_necrosis_fac-like_dom"/>
</dbReference>
<dbReference type="PANTHER" id="PTHR15427:SF52">
    <property type="entry name" value="C1Q DOMAIN-CONTAINING PROTEIN"/>
    <property type="match status" value="1"/>
</dbReference>
<evidence type="ECO:0000313" key="7">
    <source>
        <dbReference type="Proteomes" id="UP000001554"/>
    </source>
</evidence>
<dbReference type="Gene3D" id="2.60.120.40">
    <property type="match status" value="1"/>
</dbReference>
<dbReference type="SMART" id="SM00110">
    <property type="entry name" value="C1Q"/>
    <property type="match status" value="1"/>
</dbReference>
<sequence length="310" mass="33193">MYEGEITCISTMRRIVIYVFLVVTCSLDTSFVSSELMTGSCRIVCGMGGENSNLYLSDYPNSPNNLPDVGKGEKGAPGRPGKAGPQGPPGETGIQGLPGKGLYGPKGEKGDMGPLGPKGDRGLQGPVGAGRKGDSGDKGQKGEQGYTGPRGKPGDPAPYHPMIRYVHPPAPGPLKIVFSATNTYKDVKYRHGRRSQATTSFSHVLVNSGGHYHTRNSVFIAPMNGTYSFTFSVPKHQKEDLLEVHLMRNLKKQVIAIATGPNPGISMATNSAIIHMDENDLAWIKVHRGAIEEQERLATFTGCLLFPDLG</sequence>
<dbReference type="InterPro" id="IPR001073">
    <property type="entry name" value="C1q_dom"/>
</dbReference>
<dbReference type="PANTHER" id="PTHR15427">
    <property type="entry name" value="EMILIN ELASTIN MICROFIBRIL INTERFACE-LOCATED PROTEIN ELASTIN MICROFIBRIL INTERFACER"/>
    <property type="match status" value="1"/>
</dbReference>
<evidence type="ECO:0000256" key="1">
    <source>
        <dbReference type="ARBA" id="ARBA00004613"/>
    </source>
</evidence>
<keyword evidence="7" id="KW-1185">Reference proteome</keyword>
<protein>
    <submittedName>
        <fullName evidence="8 9">Inner ear-specific collagen-like</fullName>
    </submittedName>
</protein>
<dbReference type="GeneID" id="118415697"/>
<evidence type="ECO:0000256" key="4">
    <source>
        <dbReference type="ARBA" id="ARBA00023119"/>
    </source>
</evidence>
<dbReference type="InterPro" id="IPR050392">
    <property type="entry name" value="Collagen/C1q_domain"/>
</dbReference>
<dbReference type="Proteomes" id="UP000001554">
    <property type="component" value="Chromosome 5"/>
</dbReference>
<keyword evidence="2" id="KW-0964">Secreted</keyword>
<reference evidence="7" key="1">
    <citation type="journal article" date="2020" name="Nat. Ecol. Evol.">
        <title>Deeply conserved synteny resolves early events in vertebrate evolution.</title>
        <authorList>
            <person name="Simakov O."/>
            <person name="Marletaz F."/>
            <person name="Yue J.X."/>
            <person name="O'Connell B."/>
            <person name="Jenkins J."/>
            <person name="Brandt A."/>
            <person name="Calef R."/>
            <person name="Tung C.H."/>
            <person name="Huang T.K."/>
            <person name="Schmutz J."/>
            <person name="Satoh N."/>
            <person name="Yu J.K."/>
            <person name="Putnam N.H."/>
            <person name="Green R.E."/>
            <person name="Rokhsar D.S."/>
        </authorList>
    </citation>
    <scope>NUCLEOTIDE SEQUENCE [LARGE SCALE GENOMIC DNA]</scope>
    <source>
        <strain evidence="7">S238N-H82</strain>
    </source>
</reference>
<evidence type="ECO:0000313" key="8">
    <source>
        <dbReference type="RefSeq" id="XP_035676337.1"/>
    </source>
</evidence>
<evidence type="ECO:0000256" key="3">
    <source>
        <dbReference type="ARBA" id="ARBA00022729"/>
    </source>
</evidence>
<dbReference type="AlphaFoldDB" id="A0A9J7MPZ5"/>
<reference evidence="8 9" key="2">
    <citation type="submission" date="2025-04" db="UniProtKB">
        <authorList>
            <consortium name="RefSeq"/>
        </authorList>
    </citation>
    <scope>IDENTIFICATION</scope>
    <source>
        <strain evidence="8 9">S238N-H82</strain>
        <tissue evidence="8 9">Testes</tissue>
    </source>
</reference>
<evidence type="ECO:0000259" key="6">
    <source>
        <dbReference type="PROSITE" id="PS50871"/>
    </source>
</evidence>
<dbReference type="RefSeq" id="XP_035676337.1">
    <property type="nucleotide sequence ID" value="XM_035820444.1"/>
</dbReference>
<dbReference type="OMA" id="VMGDEVW"/>
<feature type="region of interest" description="Disordered" evidence="5">
    <location>
        <begin position="58"/>
        <end position="158"/>
    </location>
</feature>
<evidence type="ECO:0000256" key="5">
    <source>
        <dbReference type="SAM" id="MobiDB-lite"/>
    </source>
</evidence>
<dbReference type="SUPFAM" id="SSF49842">
    <property type="entry name" value="TNF-like"/>
    <property type="match status" value="1"/>
</dbReference>
<evidence type="ECO:0000256" key="2">
    <source>
        <dbReference type="ARBA" id="ARBA00022525"/>
    </source>
</evidence>